<feature type="repeat" description="RCC1" evidence="2">
    <location>
        <begin position="42"/>
        <end position="93"/>
    </location>
</feature>
<organism evidence="4 5">
    <name type="scientific">Xiphophorus couchianus</name>
    <name type="common">Monterrey platyfish</name>
    <dbReference type="NCBI Taxonomy" id="32473"/>
    <lineage>
        <taxon>Eukaryota</taxon>
        <taxon>Metazoa</taxon>
        <taxon>Chordata</taxon>
        <taxon>Craniata</taxon>
        <taxon>Vertebrata</taxon>
        <taxon>Euteleostomi</taxon>
        <taxon>Actinopterygii</taxon>
        <taxon>Neopterygii</taxon>
        <taxon>Teleostei</taxon>
        <taxon>Neoteleostei</taxon>
        <taxon>Acanthomorphata</taxon>
        <taxon>Ovalentaria</taxon>
        <taxon>Atherinomorphae</taxon>
        <taxon>Cyprinodontiformes</taxon>
        <taxon>Poeciliidae</taxon>
        <taxon>Poeciliinae</taxon>
        <taxon>Xiphophorus</taxon>
    </lineage>
</organism>
<dbReference type="PANTHER" id="PTHR22872:SF9">
    <property type="entry name" value="X-LINKED RETINITIS PIGMENTOSA GTPASE REGULATOR"/>
    <property type="match status" value="1"/>
</dbReference>
<dbReference type="InterPro" id="IPR000408">
    <property type="entry name" value="Reg_chr_condens"/>
</dbReference>
<sequence length="275" mass="29238">QLGLGKRHSGARSPQPVRSLLSIPVVQISAGGDQSFALSVSGGVFGWGRNDCGQLGLGDTKDMYTPACVQSLNLKKTGDISCGKDHTVVLTKVRQQHKMYTWGQDSRGQLGLGGSNSGASSPQHIRSLSAIPVVQISAGGEHSFALTVSGGVLGWGRNDCGQLGLGDTEVPVNYLNTKKVIHISSGQEHTVALTKDGAVFTFGSSRYGQLGHNSFRNELRPRLVGELWGTKVTKTACGRETRQTSTCWGFCVDWPYTKTATISLPTGSVQKAARH</sequence>
<dbReference type="STRING" id="32473.ENSXCOP00000027700"/>
<evidence type="ECO:0000313" key="4">
    <source>
        <dbReference type="Ensembl" id="ENSXCOP00000027700.1"/>
    </source>
</evidence>
<reference evidence="4" key="2">
    <citation type="submission" date="2025-09" db="UniProtKB">
        <authorList>
            <consortium name="Ensembl"/>
        </authorList>
    </citation>
    <scope>IDENTIFICATION</scope>
</reference>
<dbReference type="Proteomes" id="UP000261380">
    <property type="component" value="Unplaced"/>
</dbReference>
<dbReference type="PANTHER" id="PTHR22872">
    <property type="entry name" value="BTK-BINDING PROTEIN-RELATED"/>
    <property type="match status" value="1"/>
</dbReference>
<dbReference type="SUPFAM" id="SSF50985">
    <property type="entry name" value="RCC1/BLIP-II"/>
    <property type="match status" value="2"/>
</dbReference>
<proteinExistence type="predicted"/>
<dbReference type="AlphaFoldDB" id="A0A3B5N1Q4"/>
<keyword evidence="5" id="KW-1185">Reference proteome</keyword>
<dbReference type="PROSITE" id="PS00626">
    <property type="entry name" value="RCC1_2"/>
    <property type="match status" value="3"/>
</dbReference>
<feature type="repeat" description="RCC1" evidence="2">
    <location>
        <begin position="150"/>
        <end position="196"/>
    </location>
</feature>
<dbReference type="InterPro" id="IPR051625">
    <property type="entry name" value="Signaling_Regulatory_Domain"/>
</dbReference>
<evidence type="ECO:0000313" key="5">
    <source>
        <dbReference type="Proteomes" id="UP000261380"/>
    </source>
</evidence>
<keyword evidence="1" id="KW-0677">Repeat</keyword>
<evidence type="ECO:0000256" key="2">
    <source>
        <dbReference type="PROSITE-ProRule" id="PRU00235"/>
    </source>
</evidence>
<accession>A0A3B5N1Q4</accession>
<dbReference type="Ensembl" id="ENSXCOT00000028035.1">
    <property type="protein sequence ID" value="ENSXCOP00000027700.1"/>
    <property type="gene ID" value="ENSXCOG00000020653.1"/>
</dbReference>
<feature type="repeat" description="RCC1" evidence="2">
    <location>
        <begin position="97"/>
        <end position="149"/>
    </location>
</feature>
<dbReference type="InterPro" id="IPR009091">
    <property type="entry name" value="RCC1/BLIP-II"/>
</dbReference>
<dbReference type="Pfam" id="PF25390">
    <property type="entry name" value="WD40_RLD"/>
    <property type="match status" value="1"/>
</dbReference>
<dbReference type="GeneTree" id="ENSGT00940000163989"/>
<reference evidence="4" key="1">
    <citation type="submission" date="2025-08" db="UniProtKB">
        <authorList>
            <consortium name="Ensembl"/>
        </authorList>
    </citation>
    <scope>IDENTIFICATION</scope>
</reference>
<evidence type="ECO:0000259" key="3">
    <source>
        <dbReference type="Pfam" id="PF25390"/>
    </source>
</evidence>
<name>A0A3B5N1Q4_9TELE</name>
<feature type="repeat" description="RCC1" evidence="2">
    <location>
        <begin position="197"/>
        <end position="238"/>
    </location>
</feature>
<feature type="repeat" description="RCC1" evidence="2">
    <location>
        <begin position="1"/>
        <end position="41"/>
    </location>
</feature>
<protein>
    <recommendedName>
        <fullName evidence="3">RCC1-like domain-containing protein</fullName>
    </recommendedName>
</protein>
<dbReference type="PROSITE" id="PS50012">
    <property type="entry name" value="RCC1_3"/>
    <property type="match status" value="5"/>
</dbReference>
<dbReference type="Gene3D" id="2.130.10.30">
    <property type="entry name" value="Regulator of chromosome condensation 1/beta-lactamase-inhibitor protein II"/>
    <property type="match status" value="1"/>
</dbReference>
<dbReference type="PRINTS" id="PR00633">
    <property type="entry name" value="RCCNDNSATION"/>
</dbReference>
<dbReference type="InterPro" id="IPR058923">
    <property type="entry name" value="RCC1-like_dom"/>
</dbReference>
<evidence type="ECO:0000256" key="1">
    <source>
        <dbReference type="ARBA" id="ARBA00022737"/>
    </source>
</evidence>
<feature type="domain" description="RCC1-like" evidence="3">
    <location>
        <begin position="2"/>
        <end position="241"/>
    </location>
</feature>